<reference evidence="2 3" key="2">
    <citation type="submission" date="2013-10" db="EMBL/GenBank/DDBJ databases">
        <title>The Genome Sequence of Fusobacterium nucleatum subsp. animalis D11.</title>
        <authorList>
            <consortium name="The Broad Institute Genomics Platform"/>
            <person name="Earl A."/>
            <person name="Ward D."/>
            <person name="Feldgarden M."/>
            <person name="Gevers D."/>
            <person name="Kostic A."/>
            <person name="Garrett W."/>
            <person name="Young S.K."/>
            <person name="Zeng Q."/>
            <person name="Gargeya S."/>
            <person name="Fitzgerald M."/>
            <person name="Abouelleil A."/>
            <person name="Alvarado L."/>
            <person name="Berlin A.M."/>
            <person name="Chapman S.B."/>
            <person name="Gainer-Dewar J."/>
            <person name="Goldberg J."/>
            <person name="Gnerre S."/>
            <person name="Griggs A."/>
            <person name="Gujja S."/>
            <person name="Hansen M."/>
            <person name="Howarth C."/>
            <person name="Imamovic A."/>
            <person name="Ireland A."/>
            <person name="Larimer J."/>
            <person name="McCowan C."/>
            <person name="Murphy C."/>
            <person name="Pearson M."/>
            <person name="Poon T.W."/>
            <person name="Priest M."/>
            <person name="Roberts A."/>
            <person name="Saif S."/>
            <person name="Shea T."/>
            <person name="Sykes S."/>
            <person name="Wortman J."/>
            <person name="Nusbaum C."/>
            <person name="Birren B."/>
        </authorList>
    </citation>
    <scope>NUCLEOTIDE SEQUENCE [LARGE SCALE GENOMIC DNA]</scope>
    <source>
        <strain evidence="2 3">D11</strain>
    </source>
</reference>
<evidence type="ECO:0000256" key="1">
    <source>
        <dbReference type="SAM" id="Phobius"/>
    </source>
</evidence>
<dbReference type="Proteomes" id="UP000004650">
    <property type="component" value="Unassembled WGS sequence"/>
</dbReference>
<feature type="transmembrane region" description="Helical" evidence="1">
    <location>
        <begin position="6"/>
        <end position="30"/>
    </location>
</feature>
<gene>
    <name evidence="2" type="ORF">PSAG_04619</name>
</gene>
<reference evidence="3" key="1">
    <citation type="submission" date="2009-02" db="EMBL/GenBank/DDBJ databases">
        <title>The Genome Sequence of Shigella sp. D9.</title>
        <authorList>
            <consortium name="The Broad Institute Genome Sequencing Platform"/>
            <person name="Ward D."/>
            <person name="Young S.K."/>
            <person name="Kodira C.D."/>
            <person name="Zeng Q."/>
            <person name="Koehrsen M."/>
            <person name="Alvarado L."/>
            <person name="Berlin A."/>
            <person name="Borenstein D."/>
            <person name="Chen Z."/>
            <person name="Engels R."/>
            <person name="Freedman E."/>
            <person name="Gellesch M."/>
            <person name="Goldberg J."/>
            <person name="Griggs A."/>
            <person name="Gujja S."/>
            <person name="Heiman D."/>
            <person name="Hepburn T."/>
            <person name="Howarth C."/>
            <person name="Jen D."/>
            <person name="Larson L."/>
            <person name="Lewis B."/>
            <person name="Mehta T."/>
            <person name="Park D."/>
            <person name="Pearson M."/>
            <person name="Roberts A."/>
            <person name="Saif S."/>
            <person name="Shea T."/>
            <person name="Shenoy N."/>
            <person name="Sisk P."/>
            <person name="Stolte C."/>
            <person name="Sykes S."/>
            <person name="Walk T."/>
            <person name="White J."/>
            <person name="Yandava C."/>
            <person name="Allen-Vercoe E."/>
            <person name="Strauss J."/>
            <person name="Sibley C."/>
            <person name="White A."/>
            <person name="Ambrose C."/>
            <person name="Lander E."/>
            <person name="Nusbaum C."/>
            <person name="Galagan J."/>
            <person name="Birren B."/>
        </authorList>
    </citation>
    <scope>NUCLEOTIDE SEQUENCE [LARGE SCALE GENOMIC DNA]</scope>
    <source>
        <strain evidence="3">D11</strain>
    </source>
</reference>
<evidence type="ECO:0000313" key="3">
    <source>
        <dbReference type="Proteomes" id="UP000004650"/>
    </source>
</evidence>
<comment type="caution">
    <text evidence="2">The sequence shown here is derived from an EMBL/GenBank/DDBJ whole genome shotgun (WGS) entry which is preliminary data.</text>
</comment>
<sequence>MNEKNFLELVVNLTLIIIVIINTIVFIKVLQKYVFLRKFSENFEKEMKDLTKAIKRNEEKLLKIRKILGIKEDL</sequence>
<proteinExistence type="predicted"/>
<organism evidence="2 3">
    <name type="scientific">Fusobacterium animalis D11</name>
    <dbReference type="NCBI Taxonomy" id="556264"/>
    <lineage>
        <taxon>Bacteria</taxon>
        <taxon>Fusobacteriati</taxon>
        <taxon>Fusobacteriota</taxon>
        <taxon>Fusobacteriia</taxon>
        <taxon>Fusobacteriales</taxon>
        <taxon>Fusobacteriaceae</taxon>
        <taxon>Fusobacterium</taxon>
    </lineage>
</organism>
<keyword evidence="1" id="KW-1133">Transmembrane helix</keyword>
<accession>A0A0K9CM00</accession>
<name>A0A0K9CM00_9FUSO</name>
<protein>
    <submittedName>
        <fullName evidence="2">Uncharacterized protein</fullName>
    </submittedName>
</protein>
<dbReference type="AlphaFoldDB" id="A0A0K9CM00"/>
<evidence type="ECO:0000313" key="2">
    <source>
        <dbReference type="EMBL" id="KMV76004.1"/>
    </source>
</evidence>
<dbReference type="EMBL" id="ACDS02000041">
    <property type="protein sequence ID" value="KMV76004.1"/>
    <property type="molecule type" value="Genomic_DNA"/>
</dbReference>
<keyword evidence="1" id="KW-0472">Membrane</keyword>
<keyword evidence="1" id="KW-0812">Transmembrane</keyword>